<name>A0A2D1GT36_9PEZI</name>
<evidence type="ECO:0000313" key="2">
    <source>
        <dbReference type="EMBL" id="ATN96250.1"/>
    </source>
</evidence>
<proteinExistence type="predicted"/>
<evidence type="ECO:0000256" key="1">
    <source>
        <dbReference type="SAM" id="MobiDB-lite"/>
    </source>
</evidence>
<feature type="region of interest" description="Disordered" evidence="1">
    <location>
        <begin position="211"/>
        <end position="261"/>
    </location>
</feature>
<accession>A0A2D1GT36</accession>
<feature type="compositionally biased region" description="Acidic residues" evidence="1">
    <location>
        <begin position="216"/>
        <end position="242"/>
    </location>
</feature>
<reference evidence="2" key="1">
    <citation type="submission" date="2016-11" db="EMBL/GenBank/DDBJ databases">
        <title>Transition to homothallism is hypothesised to have facilitated speciation among three emerging Botryosphaeriaceae wheat-pathogens.</title>
        <authorList>
            <person name="Thynne E."/>
            <person name="McDonald M.C."/>
            <person name="Solomon P.S."/>
        </authorList>
    </citation>
    <scope>NUCLEOTIDE SEQUENCE</scope>
</reference>
<protein>
    <submittedName>
        <fullName evidence="2">MAT1-1-4</fullName>
    </submittedName>
</protein>
<organism evidence="2">
    <name type="scientific">Eutiarosporella tritici-australis</name>
    <dbReference type="NCBI Taxonomy" id="1686411"/>
    <lineage>
        <taxon>Eukaryota</taxon>
        <taxon>Fungi</taxon>
        <taxon>Dikarya</taxon>
        <taxon>Ascomycota</taxon>
        <taxon>Pezizomycotina</taxon>
        <taxon>Dothideomycetes</taxon>
        <taxon>Dothideomycetes incertae sedis</taxon>
        <taxon>Botryosphaeriales</taxon>
        <taxon>Botryosphaeriaceae</taxon>
        <taxon>Eutiarosporella</taxon>
    </lineage>
</organism>
<dbReference type="EMBL" id="KY196245">
    <property type="protein sequence ID" value="ATN96250.1"/>
    <property type="molecule type" value="Genomic_DNA"/>
</dbReference>
<sequence>MPRENAVPANSHEEVPDNVRGSPEHLVGLLSSLEFLLDNYSTSHRPDTTEMQEMFDHVFKQCHDLLDDPDAIKDTAIRTEFFEGLHEVTAAVKDMINKRREFRTAASITPDRVARILEKSNGYKLDLPRWSQFFGLNAPGAMAKLDVVRNPNNVELNRGYQIVPPAGIGILRHWDNQLRLIISEIDPSLVGGTLRGRFEWGIQGDFVTNVTSHDEFCEEEEDGEEDEDDEGDEGDKEDEEDEEGRRANPQPVPSVPSYDVGQNLRNNMLTFDGAIELGHHAHILGPQESFNFLLVQHQIEWDDLECAREAHPLTDEQHKKWEAEERVREKVYEEGSRPK</sequence>
<dbReference type="AlphaFoldDB" id="A0A2D1GT36"/>
<feature type="region of interest" description="Disordered" evidence="1">
    <location>
        <begin position="1"/>
        <end position="21"/>
    </location>
</feature>